<dbReference type="HOGENOM" id="CLU_3346070_0_0_10"/>
<gene>
    <name evidence="1" type="ORF">Mucpa_4145</name>
</gene>
<name>H1Y2Q7_9SPHI</name>
<organism evidence="1 2">
    <name type="scientific">Mucilaginibacter paludis DSM 18603</name>
    <dbReference type="NCBI Taxonomy" id="714943"/>
    <lineage>
        <taxon>Bacteria</taxon>
        <taxon>Pseudomonadati</taxon>
        <taxon>Bacteroidota</taxon>
        <taxon>Sphingobacteriia</taxon>
        <taxon>Sphingobacteriales</taxon>
        <taxon>Sphingobacteriaceae</taxon>
        <taxon>Mucilaginibacter</taxon>
    </lineage>
</organism>
<protein>
    <submittedName>
        <fullName evidence="1">Uncharacterized protein</fullName>
    </submittedName>
</protein>
<dbReference type="AlphaFoldDB" id="H1Y2Q7"/>
<dbReference type="EMBL" id="CM001403">
    <property type="protein sequence ID" value="EHQ28236.1"/>
    <property type="molecule type" value="Genomic_DNA"/>
</dbReference>
<dbReference type="STRING" id="714943.Mucpa_4145"/>
<sequence>MGLRMIIRSLLFLKGLEISVGYAVIRCKQNALNLIIL</sequence>
<accession>H1Y2Q7</accession>
<keyword evidence="2" id="KW-1185">Reference proteome</keyword>
<proteinExistence type="predicted"/>
<reference evidence="1" key="1">
    <citation type="submission" date="2011-09" db="EMBL/GenBank/DDBJ databases">
        <title>The permanent draft genome of Mucilaginibacter paludis DSM 18603.</title>
        <authorList>
            <consortium name="US DOE Joint Genome Institute (JGI-PGF)"/>
            <person name="Lucas S."/>
            <person name="Han J."/>
            <person name="Lapidus A."/>
            <person name="Bruce D."/>
            <person name="Goodwin L."/>
            <person name="Pitluck S."/>
            <person name="Peters L."/>
            <person name="Kyrpides N."/>
            <person name="Mavromatis K."/>
            <person name="Ivanova N."/>
            <person name="Mikhailova N."/>
            <person name="Held B."/>
            <person name="Detter J.C."/>
            <person name="Tapia R."/>
            <person name="Han C."/>
            <person name="Land M."/>
            <person name="Hauser L."/>
            <person name="Markowitz V."/>
            <person name="Cheng J.-F."/>
            <person name="Hugenholtz P."/>
            <person name="Woyke T."/>
            <person name="Wu D."/>
            <person name="Tindall B."/>
            <person name="Brambilla E."/>
            <person name="Klenk H.-P."/>
            <person name="Eisen J.A."/>
        </authorList>
    </citation>
    <scope>NUCLEOTIDE SEQUENCE [LARGE SCALE GENOMIC DNA]</scope>
    <source>
        <strain evidence="1">DSM 18603</strain>
    </source>
</reference>
<dbReference type="Proteomes" id="UP000002774">
    <property type="component" value="Chromosome"/>
</dbReference>
<evidence type="ECO:0000313" key="1">
    <source>
        <dbReference type="EMBL" id="EHQ28236.1"/>
    </source>
</evidence>
<evidence type="ECO:0000313" key="2">
    <source>
        <dbReference type="Proteomes" id="UP000002774"/>
    </source>
</evidence>